<sequence>MKKLKELACSIVFTLFLLTSCTSVESNSIAPDASSTSKDSKEATAPTFQNGDIIFQTSNSSQSKAIQLATHSPYSHVGIIYEQKGAFWVYEAIEPVKLTPLKTWIKRGKKGHYVVKRLKNASKVLSSTALKKMKTAGEQYKGKHYDLYFEWSDDKIYCSELVWKIYKEALDIELGTLQQLESFDLSNPIVKNKLQERYKGKIPLDEKVISPADIFESSQLIEVDIPLKN</sequence>
<dbReference type="PROSITE" id="PS51257">
    <property type="entry name" value="PROKAR_LIPOPROTEIN"/>
    <property type="match status" value="1"/>
</dbReference>
<evidence type="ECO:0000313" key="2">
    <source>
        <dbReference type="EMBL" id="CAA6805988.1"/>
    </source>
</evidence>
<gene>
    <name evidence="2" type="ORF">HELGO_WM12896</name>
</gene>
<dbReference type="NCBIfam" id="NF007458">
    <property type="entry name" value="PRK10030.1"/>
    <property type="match status" value="1"/>
</dbReference>
<evidence type="ECO:0000256" key="1">
    <source>
        <dbReference type="SAM" id="SignalP"/>
    </source>
</evidence>
<keyword evidence="1" id="KW-0732">Signal</keyword>
<name>A0A6S6SIK4_9BACT</name>
<dbReference type="Gene3D" id="3.90.1720.10">
    <property type="entry name" value="endopeptidase domain like (from Nostoc punctiforme)"/>
    <property type="match status" value="1"/>
</dbReference>
<feature type="signal peptide" evidence="1">
    <location>
        <begin position="1"/>
        <end position="24"/>
    </location>
</feature>
<dbReference type="SUPFAM" id="SSF54001">
    <property type="entry name" value="Cysteine proteinases"/>
    <property type="match status" value="1"/>
</dbReference>
<evidence type="ECO:0008006" key="3">
    <source>
        <dbReference type="Google" id="ProtNLM"/>
    </source>
</evidence>
<proteinExistence type="predicted"/>
<dbReference type="Pfam" id="PF05708">
    <property type="entry name" value="Peptidase_C92"/>
    <property type="match status" value="1"/>
</dbReference>
<dbReference type="InterPro" id="IPR024453">
    <property type="entry name" value="Peptidase_C92"/>
</dbReference>
<protein>
    <recommendedName>
        <fullName evidence="3">Peptidoglycan peptidase</fullName>
    </recommendedName>
</protein>
<dbReference type="InterPro" id="IPR038765">
    <property type="entry name" value="Papain-like_cys_pep_sf"/>
</dbReference>
<dbReference type="EMBL" id="CACVAQ010000115">
    <property type="protein sequence ID" value="CAA6805988.1"/>
    <property type="molecule type" value="Genomic_DNA"/>
</dbReference>
<reference evidence="2" key="1">
    <citation type="submission" date="2020-01" db="EMBL/GenBank/DDBJ databases">
        <authorList>
            <person name="Meier V. D."/>
            <person name="Meier V D."/>
        </authorList>
    </citation>
    <scope>NUCLEOTIDE SEQUENCE</scope>
    <source>
        <strain evidence="2">HLG_WM_MAG_10</strain>
    </source>
</reference>
<dbReference type="AlphaFoldDB" id="A0A6S6SIK4"/>
<accession>A0A6S6SIK4</accession>
<feature type="chain" id="PRO_5028130820" description="Peptidoglycan peptidase" evidence="1">
    <location>
        <begin position="25"/>
        <end position="229"/>
    </location>
</feature>
<organism evidence="2">
    <name type="scientific">uncultured Aureispira sp</name>
    <dbReference type="NCBI Taxonomy" id="1331704"/>
    <lineage>
        <taxon>Bacteria</taxon>
        <taxon>Pseudomonadati</taxon>
        <taxon>Bacteroidota</taxon>
        <taxon>Saprospiria</taxon>
        <taxon>Saprospirales</taxon>
        <taxon>Saprospiraceae</taxon>
        <taxon>Aureispira</taxon>
        <taxon>environmental samples</taxon>
    </lineage>
</organism>